<dbReference type="GO" id="GO:0006950">
    <property type="term" value="P:response to stress"/>
    <property type="evidence" value="ECO:0007669"/>
    <property type="project" value="UniProtKB-ARBA"/>
</dbReference>
<keyword evidence="2" id="KW-0732">Signal</keyword>
<dbReference type="Gene3D" id="1.25.40.10">
    <property type="entry name" value="Tetratricopeptide repeat domain"/>
    <property type="match status" value="1"/>
</dbReference>
<proteinExistence type="predicted"/>
<evidence type="ECO:0000256" key="1">
    <source>
        <dbReference type="ARBA" id="ARBA00023284"/>
    </source>
</evidence>
<dbReference type="GO" id="GO:0016491">
    <property type="term" value="F:oxidoreductase activity"/>
    <property type="evidence" value="ECO:0007669"/>
    <property type="project" value="InterPro"/>
</dbReference>
<dbReference type="SUPFAM" id="SSF52833">
    <property type="entry name" value="Thioredoxin-like"/>
    <property type="match status" value="1"/>
</dbReference>
<keyword evidence="5" id="KW-1185">Reference proteome</keyword>
<accession>A0A1T5AWU3</accession>
<keyword evidence="1" id="KW-0676">Redox-active center</keyword>
<dbReference type="OrthoDB" id="634996at2"/>
<dbReference type="AlphaFoldDB" id="A0A1T5AWU3"/>
<evidence type="ECO:0000313" key="5">
    <source>
        <dbReference type="Proteomes" id="UP000190150"/>
    </source>
</evidence>
<feature type="signal peptide" evidence="2">
    <location>
        <begin position="1"/>
        <end position="18"/>
    </location>
</feature>
<dbReference type="PANTHER" id="PTHR42852">
    <property type="entry name" value="THIOL:DISULFIDE INTERCHANGE PROTEIN DSBE"/>
    <property type="match status" value="1"/>
</dbReference>
<dbReference type="PROSITE" id="PS00194">
    <property type="entry name" value="THIOREDOXIN_1"/>
    <property type="match status" value="1"/>
</dbReference>
<feature type="chain" id="PRO_5010573544" evidence="2">
    <location>
        <begin position="19"/>
        <end position="446"/>
    </location>
</feature>
<dbReference type="Pfam" id="PF00578">
    <property type="entry name" value="AhpC-TSA"/>
    <property type="match status" value="1"/>
</dbReference>
<evidence type="ECO:0000313" key="4">
    <source>
        <dbReference type="EMBL" id="SKB39458.1"/>
    </source>
</evidence>
<dbReference type="InterPro" id="IPR011990">
    <property type="entry name" value="TPR-like_helical_dom_sf"/>
</dbReference>
<dbReference type="GO" id="GO:0016209">
    <property type="term" value="F:antioxidant activity"/>
    <property type="evidence" value="ECO:0007669"/>
    <property type="project" value="InterPro"/>
</dbReference>
<dbReference type="InterPro" id="IPR050553">
    <property type="entry name" value="Thioredoxin_ResA/DsbE_sf"/>
</dbReference>
<dbReference type="PANTHER" id="PTHR42852:SF17">
    <property type="entry name" value="THIOREDOXIN-LIKE PROTEIN HI_1115"/>
    <property type="match status" value="1"/>
</dbReference>
<organism evidence="4 5">
    <name type="scientific">Sphingobacterium nematocida</name>
    <dbReference type="NCBI Taxonomy" id="1513896"/>
    <lineage>
        <taxon>Bacteria</taxon>
        <taxon>Pseudomonadati</taxon>
        <taxon>Bacteroidota</taxon>
        <taxon>Sphingobacteriia</taxon>
        <taxon>Sphingobacteriales</taxon>
        <taxon>Sphingobacteriaceae</taxon>
        <taxon>Sphingobacterium</taxon>
    </lineage>
</organism>
<evidence type="ECO:0000256" key="2">
    <source>
        <dbReference type="SAM" id="SignalP"/>
    </source>
</evidence>
<reference evidence="5" key="1">
    <citation type="submission" date="2017-02" db="EMBL/GenBank/DDBJ databases">
        <authorList>
            <person name="Varghese N."/>
            <person name="Submissions S."/>
        </authorList>
    </citation>
    <scope>NUCLEOTIDE SEQUENCE [LARGE SCALE GENOMIC DNA]</scope>
    <source>
        <strain evidence="5">DSM 24091</strain>
    </source>
</reference>
<dbReference type="STRING" id="1513896.SAMN05660841_00252"/>
<dbReference type="InterPro" id="IPR013766">
    <property type="entry name" value="Thioredoxin_domain"/>
</dbReference>
<dbReference type="Proteomes" id="UP000190150">
    <property type="component" value="Unassembled WGS sequence"/>
</dbReference>
<sequence>MKNIVWVLLLLLSWSGYAQENELGNQKLEALKNEKDKSIRVKKIKELENGSADDLQVLIQYYEKDKANKEQIGEKLRNKYPESFPAQMSRMQLFLPLSEPTDVEALVQKMMKDYPDINLDLEKNLAALNYAEVPDVEKAMQYINLMQDPVYQVYGLSLMLELIDPLDSEMALSLATKELPKVLQLKGQTQPSAALKIDPRSAYREFITAYAKLLFKAGRYEEAYPYTREAYDAMEGRDDLTLIENYAFLSGLKGQYKESLPVLSDAIKGGKYDKEYIELVKKGYSSLNPGKDADAYIAELRQVFVDKIKGEVAKLLVKEQAPDFRVTDVNGKGVSLTDFKGKTIVLDFWATWCGPCVASFPAMQLAVDRFADDQTVEFLFIHTWENVADPLTDAKNFLSKRNYNFDLYMDVKDPVTKVPPAVTAFGVTGIPAKFVIDPQGNIRVLR</sequence>
<protein>
    <submittedName>
        <fullName evidence="4">Peroxiredoxin</fullName>
    </submittedName>
</protein>
<evidence type="ECO:0000259" key="3">
    <source>
        <dbReference type="PROSITE" id="PS51352"/>
    </source>
</evidence>
<dbReference type="InterPro" id="IPR036249">
    <property type="entry name" value="Thioredoxin-like_sf"/>
</dbReference>
<name>A0A1T5AWU3_9SPHI</name>
<dbReference type="EMBL" id="FUZF01000001">
    <property type="protein sequence ID" value="SKB39458.1"/>
    <property type="molecule type" value="Genomic_DNA"/>
</dbReference>
<dbReference type="InterPro" id="IPR000866">
    <property type="entry name" value="AhpC/TSA"/>
</dbReference>
<dbReference type="CDD" id="cd02966">
    <property type="entry name" value="TlpA_like_family"/>
    <property type="match status" value="1"/>
</dbReference>
<feature type="domain" description="Thioredoxin" evidence="3">
    <location>
        <begin position="315"/>
        <end position="446"/>
    </location>
</feature>
<dbReference type="PROSITE" id="PS51352">
    <property type="entry name" value="THIOREDOXIN_2"/>
    <property type="match status" value="1"/>
</dbReference>
<dbReference type="RefSeq" id="WP_079640606.1">
    <property type="nucleotide sequence ID" value="NZ_FUZF01000001.1"/>
</dbReference>
<dbReference type="Gene3D" id="3.40.30.10">
    <property type="entry name" value="Glutaredoxin"/>
    <property type="match status" value="1"/>
</dbReference>
<dbReference type="InterPro" id="IPR017937">
    <property type="entry name" value="Thioredoxin_CS"/>
</dbReference>
<gene>
    <name evidence="4" type="ORF">SAMN05660841_00252</name>
</gene>